<protein>
    <submittedName>
        <fullName evidence="3">Uncharacterized protein</fullName>
    </submittedName>
</protein>
<accession>A0A1L8STG1</accession>
<evidence type="ECO:0000256" key="2">
    <source>
        <dbReference type="SAM" id="Phobius"/>
    </source>
</evidence>
<dbReference type="EMBL" id="JXKM01000006">
    <property type="protein sequence ID" value="OJG35407.1"/>
    <property type="molecule type" value="Genomic_DNA"/>
</dbReference>
<name>A0A1L8STG1_9ENTE</name>
<gene>
    <name evidence="3" type="ORF">RV00_GL002592</name>
</gene>
<feature type="transmembrane region" description="Helical" evidence="2">
    <location>
        <begin position="6"/>
        <end position="30"/>
    </location>
</feature>
<feature type="compositionally biased region" description="Low complexity" evidence="1">
    <location>
        <begin position="33"/>
        <end position="49"/>
    </location>
</feature>
<evidence type="ECO:0000313" key="4">
    <source>
        <dbReference type="Proteomes" id="UP000183700"/>
    </source>
</evidence>
<dbReference type="AlphaFoldDB" id="A0A1L8STG1"/>
<dbReference type="Proteomes" id="UP000183700">
    <property type="component" value="Unassembled WGS sequence"/>
</dbReference>
<keyword evidence="2" id="KW-0812">Transmembrane</keyword>
<sequence>MKRFGFFLLGVIATLAVGSFVLGVLGYLLAKNSPESTDSSPHSSSVKTSRNTFESSYEQQAFIKVQPSQKNSGQTAESNQTFS</sequence>
<proteinExistence type="predicted"/>
<feature type="region of interest" description="Disordered" evidence="1">
    <location>
        <begin position="64"/>
        <end position="83"/>
    </location>
</feature>
<keyword evidence="2" id="KW-1133">Transmembrane helix</keyword>
<keyword evidence="4" id="KW-1185">Reference proteome</keyword>
<keyword evidence="2" id="KW-0472">Membrane</keyword>
<evidence type="ECO:0000256" key="1">
    <source>
        <dbReference type="SAM" id="MobiDB-lite"/>
    </source>
</evidence>
<feature type="region of interest" description="Disordered" evidence="1">
    <location>
        <begin position="33"/>
        <end position="55"/>
    </location>
</feature>
<feature type="compositionally biased region" description="Polar residues" evidence="1">
    <location>
        <begin position="66"/>
        <end position="83"/>
    </location>
</feature>
<organism evidence="3 4">
    <name type="scientific">Enterococcus devriesei</name>
    <dbReference type="NCBI Taxonomy" id="319970"/>
    <lineage>
        <taxon>Bacteria</taxon>
        <taxon>Bacillati</taxon>
        <taxon>Bacillota</taxon>
        <taxon>Bacilli</taxon>
        <taxon>Lactobacillales</taxon>
        <taxon>Enterococcaceae</taxon>
        <taxon>Enterococcus</taxon>
    </lineage>
</organism>
<reference evidence="3 4" key="1">
    <citation type="submission" date="2014-12" db="EMBL/GenBank/DDBJ databases">
        <title>Draft genome sequences of 29 type strains of Enterococci.</title>
        <authorList>
            <person name="Zhong Z."/>
            <person name="Sun Z."/>
            <person name="Liu W."/>
            <person name="Zhang W."/>
            <person name="Zhang H."/>
        </authorList>
    </citation>
    <scope>NUCLEOTIDE SEQUENCE [LARGE SCALE GENOMIC DNA]</scope>
    <source>
        <strain evidence="3 4">DSM 22802</strain>
    </source>
</reference>
<evidence type="ECO:0000313" key="3">
    <source>
        <dbReference type="EMBL" id="OJG35407.1"/>
    </source>
</evidence>
<comment type="caution">
    <text evidence="3">The sequence shown here is derived from an EMBL/GenBank/DDBJ whole genome shotgun (WGS) entry which is preliminary data.</text>
</comment>